<sequence>MLQALLFVNTVAFADAALNLDETVAECLAATLIMHYSCSQRVIHEALSVKSIGEAELLAWSATVRSTFTPPIPKPTMAAVNPRQYFQLLRNSPSRSSFSYYRTKGSKNGS</sequence>
<keyword evidence="1" id="KW-0732">Signal</keyword>
<name>A0A225VAM9_9STRA</name>
<dbReference type="AlphaFoldDB" id="A0A225VAM9"/>
<feature type="signal peptide" evidence="1">
    <location>
        <begin position="1"/>
        <end position="16"/>
    </location>
</feature>
<comment type="caution">
    <text evidence="2">The sequence shown here is derived from an EMBL/GenBank/DDBJ whole genome shotgun (WGS) entry which is preliminary data.</text>
</comment>
<dbReference type="EMBL" id="NBNE01006200">
    <property type="protein sequence ID" value="OWZ02392.1"/>
    <property type="molecule type" value="Genomic_DNA"/>
</dbReference>
<protein>
    <submittedName>
        <fullName evidence="2">Uncharacterized protein</fullName>
    </submittedName>
</protein>
<keyword evidence="3" id="KW-1185">Reference proteome</keyword>
<gene>
    <name evidence="2" type="ORF">PHMEG_00026057</name>
</gene>
<reference evidence="3" key="1">
    <citation type="submission" date="2017-03" db="EMBL/GenBank/DDBJ databases">
        <title>Phytopthora megakarya and P. palmivora, two closely related causual agents of cacao black pod achieved similar genome size and gene model numbers by different mechanisms.</title>
        <authorList>
            <person name="Ali S."/>
            <person name="Shao J."/>
            <person name="Larry D.J."/>
            <person name="Kronmiller B."/>
            <person name="Shen D."/>
            <person name="Strem M.D."/>
            <person name="Melnick R.L."/>
            <person name="Guiltinan M.J."/>
            <person name="Tyler B.M."/>
            <person name="Meinhardt L.W."/>
            <person name="Bailey B.A."/>
        </authorList>
    </citation>
    <scope>NUCLEOTIDE SEQUENCE [LARGE SCALE GENOMIC DNA]</scope>
    <source>
        <strain evidence="3">zdho120</strain>
    </source>
</reference>
<evidence type="ECO:0000256" key="1">
    <source>
        <dbReference type="SAM" id="SignalP"/>
    </source>
</evidence>
<dbReference type="STRING" id="4795.A0A225VAM9"/>
<feature type="chain" id="PRO_5012195029" evidence="1">
    <location>
        <begin position="17"/>
        <end position="110"/>
    </location>
</feature>
<proteinExistence type="predicted"/>
<dbReference type="Proteomes" id="UP000198211">
    <property type="component" value="Unassembled WGS sequence"/>
</dbReference>
<evidence type="ECO:0000313" key="2">
    <source>
        <dbReference type="EMBL" id="OWZ02392.1"/>
    </source>
</evidence>
<accession>A0A225VAM9</accession>
<organism evidence="2 3">
    <name type="scientific">Phytophthora megakarya</name>
    <dbReference type="NCBI Taxonomy" id="4795"/>
    <lineage>
        <taxon>Eukaryota</taxon>
        <taxon>Sar</taxon>
        <taxon>Stramenopiles</taxon>
        <taxon>Oomycota</taxon>
        <taxon>Peronosporomycetes</taxon>
        <taxon>Peronosporales</taxon>
        <taxon>Peronosporaceae</taxon>
        <taxon>Phytophthora</taxon>
    </lineage>
</organism>
<evidence type="ECO:0000313" key="3">
    <source>
        <dbReference type="Proteomes" id="UP000198211"/>
    </source>
</evidence>